<dbReference type="EMBL" id="BMKG01000009">
    <property type="protein sequence ID" value="GGC00787.1"/>
    <property type="molecule type" value="Genomic_DNA"/>
</dbReference>
<evidence type="ECO:0000313" key="16">
    <source>
        <dbReference type="Proteomes" id="UP000622638"/>
    </source>
</evidence>
<name>A0A6I3T990_9BURK</name>
<keyword evidence="4 9" id="KW-0597">Phosphoprotein</keyword>
<organism evidence="14 15">
    <name type="scientific">Pseudoduganella buxea</name>
    <dbReference type="NCBI Taxonomy" id="1949069"/>
    <lineage>
        <taxon>Bacteria</taxon>
        <taxon>Pseudomonadati</taxon>
        <taxon>Pseudomonadota</taxon>
        <taxon>Betaproteobacteria</taxon>
        <taxon>Burkholderiales</taxon>
        <taxon>Oxalobacteraceae</taxon>
        <taxon>Telluria group</taxon>
        <taxon>Pseudoduganella</taxon>
    </lineage>
</organism>
<dbReference type="InterPro" id="IPR036097">
    <property type="entry name" value="HisK_dim/P_sf"/>
</dbReference>
<dbReference type="SUPFAM" id="SSF55874">
    <property type="entry name" value="ATPase domain of HSP90 chaperone/DNA topoisomerase II/histidine kinase"/>
    <property type="match status" value="1"/>
</dbReference>
<evidence type="ECO:0000256" key="10">
    <source>
        <dbReference type="SAM" id="MobiDB-lite"/>
    </source>
</evidence>
<keyword evidence="16" id="KW-1185">Reference proteome</keyword>
<sequence length="532" mass="56067">MVDVTPLEQRVLVCTPYGKDASLTAQLLSQAGMACTVCDGMAAVWDALAQGAGALLTVEEVLAPDVVTALQAWLGRQSAWSDLPILVLTRMGERSAWAVDAYERLGNLTLIERPVRPQSLVSATRSALRARQRQYEIRQADQRKDEFLAMLAHELRNPLSPISAAAALLGIAADDPAKVRAASAIITRQVGQMTHLINDLLDVARVTRGLIVLEHVPLDLRDIVTEALEQAAPLVASRHHRLDVRLPSTPAPVTGDVHRLIQVVSNLLSNAAKYTPEGGAIDVALAVQGEQVVLQVADNGIGIAPGMIDHVFELFSQAERTPDRSQGGLGLGLALVQSLAESHGGGIAVSSPGAGRGSVFTLTLPRREAAAPCHAHEDCAPRKPAAANIAPLRVLVVDDNVDAADALSLVLGTAGHAVTVAHSPAQALAAHARYDACLLDIGLPGIDGYELARQLRRRPELAGSCFIAVTGYGMANDRQCALAAGFDGYLVKPVDVAELDALLARLPRPRRAGRAGEVKAVAPPARPQAAPS</sequence>
<reference evidence="13" key="4">
    <citation type="submission" date="2024-05" db="EMBL/GenBank/DDBJ databases">
        <authorList>
            <person name="Sun Q."/>
            <person name="Zhou Y."/>
        </authorList>
    </citation>
    <scope>NUCLEOTIDE SEQUENCE</scope>
    <source>
        <strain evidence="13">CGMCC 1.15931</strain>
    </source>
</reference>
<gene>
    <name evidence="13" type="ORF">GCM10011572_23500</name>
    <name evidence="14" type="ORF">GM672_26175</name>
</gene>
<evidence type="ECO:0000259" key="12">
    <source>
        <dbReference type="PROSITE" id="PS50110"/>
    </source>
</evidence>
<evidence type="ECO:0000256" key="5">
    <source>
        <dbReference type="ARBA" id="ARBA00022679"/>
    </source>
</evidence>
<dbReference type="RefSeq" id="WP_155473453.1">
    <property type="nucleotide sequence ID" value="NZ_BMKG01000009.1"/>
</dbReference>
<dbReference type="Gene3D" id="1.10.287.130">
    <property type="match status" value="1"/>
</dbReference>
<dbReference type="Proteomes" id="UP000430634">
    <property type="component" value="Unassembled WGS sequence"/>
</dbReference>
<feature type="domain" description="Histidine kinase" evidence="11">
    <location>
        <begin position="150"/>
        <end position="368"/>
    </location>
</feature>
<dbReference type="InterPro" id="IPR004358">
    <property type="entry name" value="Sig_transdc_His_kin-like_C"/>
</dbReference>
<protein>
    <recommendedName>
        <fullName evidence="3">histidine kinase</fullName>
        <ecNumber evidence="3">2.7.13.3</ecNumber>
    </recommendedName>
</protein>
<feature type="modified residue" description="4-aspartylphosphate" evidence="9">
    <location>
        <position position="440"/>
    </location>
</feature>
<dbReference type="OrthoDB" id="9768069at2"/>
<comment type="catalytic activity">
    <reaction evidence="1">
        <text>ATP + protein L-histidine = ADP + protein N-phospho-L-histidine.</text>
        <dbReference type="EC" id="2.7.13.3"/>
    </reaction>
</comment>
<evidence type="ECO:0000313" key="13">
    <source>
        <dbReference type="EMBL" id="GGC00787.1"/>
    </source>
</evidence>
<accession>A0A6I3T990</accession>
<feature type="region of interest" description="Disordered" evidence="10">
    <location>
        <begin position="511"/>
        <end position="532"/>
    </location>
</feature>
<dbReference type="PROSITE" id="PS50110">
    <property type="entry name" value="RESPONSE_REGULATORY"/>
    <property type="match status" value="1"/>
</dbReference>
<reference evidence="16" key="2">
    <citation type="journal article" date="2019" name="Int. J. Syst. Evol. Microbiol.">
        <title>The Global Catalogue of Microorganisms (GCM) 10K type strain sequencing project: providing services to taxonomists for standard genome sequencing and annotation.</title>
        <authorList>
            <consortium name="The Broad Institute Genomics Platform"/>
            <consortium name="The Broad Institute Genome Sequencing Center for Infectious Disease"/>
            <person name="Wu L."/>
            <person name="Ma J."/>
        </authorList>
    </citation>
    <scope>NUCLEOTIDE SEQUENCE [LARGE SCALE GENOMIC DNA]</scope>
    <source>
        <strain evidence="16">CGMCC 1.15931</strain>
    </source>
</reference>
<dbReference type="Pfam" id="PF02518">
    <property type="entry name" value="HATPase_c"/>
    <property type="match status" value="1"/>
</dbReference>
<evidence type="ECO:0000313" key="14">
    <source>
        <dbReference type="EMBL" id="MTV56217.1"/>
    </source>
</evidence>
<keyword evidence="7" id="KW-0902">Two-component regulatory system</keyword>
<dbReference type="CDD" id="cd00075">
    <property type="entry name" value="HATPase"/>
    <property type="match status" value="1"/>
</dbReference>
<dbReference type="PRINTS" id="PR00344">
    <property type="entry name" value="BCTRLSENSOR"/>
</dbReference>
<keyword evidence="5" id="KW-0808">Transferase</keyword>
<dbReference type="CDD" id="cd17580">
    <property type="entry name" value="REC_2_DhkD-like"/>
    <property type="match status" value="1"/>
</dbReference>
<dbReference type="InterPro" id="IPR003661">
    <property type="entry name" value="HisK_dim/P_dom"/>
</dbReference>
<evidence type="ECO:0000259" key="11">
    <source>
        <dbReference type="PROSITE" id="PS50109"/>
    </source>
</evidence>
<dbReference type="InterPro" id="IPR005467">
    <property type="entry name" value="His_kinase_dom"/>
</dbReference>
<proteinExistence type="predicted"/>
<dbReference type="InterPro" id="IPR001789">
    <property type="entry name" value="Sig_transdc_resp-reg_receiver"/>
</dbReference>
<evidence type="ECO:0000256" key="4">
    <source>
        <dbReference type="ARBA" id="ARBA00022553"/>
    </source>
</evidence>
<dbReference type="PANTHER" id="PTHR43047:SF72">
    <property type="entry name" value="OSMOSENSING HISTIDINE PROTEIN KINASE SLN1"/>
    <property type="match status" value="1"/>
</dbReference>
<dbReference type="InterPro" id="IPR036890">
    <property type="entry name" value="HATPase_C_sf"/>
</dbReference>
<keyword evidence="8" id="KW-0472">Membrane</keyword>
<dbReference type="SUPFAM" id="SSF52172">
    <property type="entry name" value="CheY-like"/>
    <property type="match status" value="2"/>
</dbReference>
<dbReference type="SUPFAM" id="SSF47384">
    <property type="entry name" value="Homodimeric domain of signal transducing histidine kinase"/>
    <property type="match status" value="1"/>
</dbReference>
<feature type="domain" description="Response regulatory" evidence="12">
    <location>
        <begin position="393"/>
        <end position="507"/>
    </location>
</feature>
<comment type="subcellular location">
    <subcellularLocation>
        <location evidence="2">Cell inner membrane</location>
        <topology evidence="2">Multi-pass membrane protein</topology>
    </subcellularLocation>
</comment>
<evidence type="ECO:0000313" key="15">
    <source>
        <dbReference type="Proteomes" id="UP000430634"/>
    </source>
</evidence>
<dbReference type="InterPro" id="IPR011006">
    <property type="entry name" value="CheY-like_superfamily"/>
</dbReference>
<dbReference type="EMBL" id="WNKZ01000142">
    <property type="protein sequence ID" value="MTV56217.1"/>
    <property type="molecule type" value="Genomic_DNA"/>
</dbReference>
<dbReference type="Pfam" id="PF00072">
    <property type="entry name" value="Response_reg"/>
    <property type="match status" value="1"/>
</dbReference>
<dbReference type="Gene3D" id="3.40.50.2300">
    <property type="match status" value="1"/>
</dbReference>
<dbReference type="Gene3D" id="3.30.565.10">
    <property type="entry name" value="Histidine kinase-like ATPase, C-terminal domain"/>
    <property type="match status" value="1"/>
</dbReference>
<dbReference type="GO" id="GO:0009927">
    <property type="term" value="F:histidine phosphotransfer kinase activity"/>
    <property type="evidence" value="ECO:0007669"/>
    <property type="project" value="TreeGrafter"/>
</dbReference>
<evidence type="ECO:0000256" key="6">
    <source>
        <dbReference type="ARBA" id="ARBA00022777"/>
    </source>
</evidence>
<evidence type="ECO:0000256" key="7">
    <source>
        <dbReference type="ARBA" id="ARBA00023012"/>
    </source>
</evidence>
<dbReference type="FunFam" id="1.10.287.130:FF:000001">
    <property type="entry name" value="Two-component sensor histidine kinase"/>
    <property type="match status" value="1"/>
</dbReference>
<evidence type="ECO:0000256" key="2">
    <source>
        <dbReference type="ARBA" id="ARBA00004429"/>
    </source>
</evidence>
<evidence type="ECO:0000256" key="9">
    <source>
        <dbReference type="PROSITE-ProRule" id="PRU00169"/>
    </source>
</evidence>
<evidence type="ECO:0000256" key="3">
    <source>
        <dbReference type="ARBA" id="ARBA00012438"/>
    </source>
</evidence>
<dbReference type="FunFam" id="3.30.565.10:FF:000006">
    <property type="entry name" value="Sensor histidine kinase WalK"/>
    <property type="match status" value="1"/>
</dbReference>
<dbReference type="InterPro" id="IPR003594">
    <property type="entry name" value="HATPase_dom"/>
</dbReference>
<dbReference type="SMART" id="SM00388">
    <property type="entry name" value="HisKA"/>
    <property type="match status" value="1"/>
</dbReference>
<dbReference type="GO" id="GO:0005886">
    <property type="term" value="C:plasma membrane"/>
    <property type="evidence" value="ECO:0007669"/>
    <property type="project" value="UniProtKB-SubCell"/>
</dbReference>
<dbReference type="Pfam" id="PF00512">
    <property type="entry name" value="HisKA"/>
    <property type="match status" value="1"/>
</dbReference>
<dbReference type="Proteomes" id="UP000622638">
    <property type="component" value="Unassembled WGS sequence"/>
</dbReference>
<dbReference type="EC" id="2.7.13.3" evidence="3"/>
<dbReference type="AlphaFoldDB" id="A0A6I3T990"/>
<comment type="caution">
    <text evidence="14">The sequence shown here is derived from an EMBL/GenBank/DDBJ whole genome shotgun (WGS) entry which is preliminary data.</text>
</comment>
<dbReference type="SMART" id="SM00387">
    <property type="entry name" value="HATPase_c"/>
    <property type="match status" value="1"/>
</dbReference>
<dbReference type="SMART" id="SM00448">
    <property type="entry name" value="REC"/>
    <property type="match status" value="1"/>
</dbReference>
<evidence type="ECO:0000256" key="1">
    <source>
        <dbReference type="ARBA" id="ARBA00000085"/>
    </source>
</evidence>
<dbReference type="PROSITE" id="PS50109">
    <property type="entry name" value="HIS_KIN"/>
    <property type="match status" value="1"/>
</dbReference>
<dbReference type="CDD" id="cd00082">
    <property type="entry name" value="HisKA"/>
    <property type="match status" value="1"/>
</dbReference>
<keyword evidence="6" id="KW-0418">Kinase</keyword>
<evidence type="ECO:0000256" key="8">
    <source>
        <dbReference type="ARBA" id="ARBA00023136"/>
    </source>
</evidence>
<reference evidence="14 15" key="3">
    <citation type="submission" date="2019-11" db="EMBL/GenBank/DDBJ databases">
        <title>Type strains purchased from KCTC, JCM and DSMZ.</title>
        <authorList>
            <person name="Lu H."/>
        </authorList>
    </citation>
    <scope>NUCLEOTIDE SEQUENCE [LARGE SCALE GENOMIC DNA]</scope>
    <source>
        <strain evidence="14 15">KCTC 52429</strain>
    </source>
</reference>
<dbReference type="PANTHER" id="PTHR43047">
    <property type="entry name" value="TWO-COMPONENT HISTIDINE PROTEIN KINASE"/>
    <property type="match status" value="1"/>
</dbReference>
<reference evidence="13" key="1">
    <citation type="journal article" date="2014" name="Int. J. Syst. Evol. Microbiol.">
        <title>Complete genome of a new Firmicutes species belonging to the dominant human colonic microbiota ('Ruminococcus bicirculans') reveals two chromosomes and a selective capacity to utilize plant glucans.</title>
        <authorList>
            <consortium name="NISC Comparative Sequencing Program"/>
            <person name="Wegmann U."/>
            <person name="Louis P."/>
            <person name="Goesmann A."/>
            <person name="Henrissat B."/>
            <person name="Duncan S.H."/>
            <person name="Flint H.J."/>
        </authorList>
    </citation>
    <scope>NUCLEOTIDE SEQUENCE</scope>
    <source>
        <strain evidence="13">CGMCC 1.15931</strain>
    </source>
</reference>
<dbReference type="GO" id="GO:0000155">
    <property type="term" value="F:phosphorelay sensor kinase activity"/>
    <property type="evidence" value="ECO:0007669"/>
    <property type="project" value="InterPro"/>
</dbReference>
<feature type="compositionally biased region" description="Low complexity" evidence="10">
    <location>
        <begin position="520"/>
        <end position="532"/>
    </location>
</feature>